<evidence type="ECO:0000313" key="2">
    <source>
        <dbReference type="EMBL" id="OAM15237.1"/>
    </source>
</evidence>
<evidence type="ECO:0000313" key="3">
    <source>
        <dbReference type="EMBL" id="OAM17829.1"/>
    </source>
</evidence>
<name>A0A1A9RHN8_EIKCO</name>
<organism evidence="3 4">
    <name type="scientific">Eikenella corrodens</name>
    <dbReference type="NCBI Taxonomy" id="539"/>
    <lineage>
        <taxon>Bacteria</taxon>
        <taxon>Pseudomonadati</taxon>
        <taxon>Pseudomonadota</taxon>
        <taxon>Betaproteobacteria</taxon>
        <taxon>Neisseriales</taxon>
        <taxon>Neisseriaceae</taxon>
        <taxon>Eikenella</taxon>
    </lineage>
</organism>
<evidence type="ECO:0000313" key="5">
    <source>
        <dbReference type="Proteomes" id="UP000078003"/>
    </source>
</evidence>
<dbReference type="Proteomes" id="UP000078003">
    <property type="component" value="Unassembled WGS sequence"/>
</dbReference>
<feature type="transmembrane region" description="Helical" evidence="1">
    <location>
        <begin position="6"/>
        <end position="25"/>
    </location>
</feature>
<dbReference type="OrthoDB" id="9886760at2"/>
<comment type="caution">
    <text evidence="3">The sequence shown here is derived from an EMBL/GenBank/DDBJ whole genome shotgun (WGS) entry which is preliminary data.</text>
</comment>
<sequence length="93" mass="10781">MMAAEFLTIDYVFQGAVGIVMTVLWRYIGKVDGKFDAVQTDNLALRERLHEVEKAYQTKLEAREHKGEVLELLREIKSDLKEVNDKLDRKADK</sequence>
<accession>A0A1A9RHN8</accession>
<reference evidence="4 5" key="1">
    <citation type="submission" date="2016-05" db="EMBL/GenBank/DDBJ databases">
        <title>Draft genome of Corynebacterium afermentans subsp. afermentans LCDC 88199T.</title>
        <authorList>
            <person name="Bernier A.-M."/>
            <person name="Bernard K."/>
        </authorList>
    </citation>
    <scope>NUCLEOTIDE SEQUENCE [LARGE SCALE GENOMIC DNA]</scope>
    <source>
        <strain evidence="5">NML01-0328</strain>
        <strain evidence="4">NML04-0072</strain>
    </source>
</reference>
<keyword evidence="1" id="KW-0472">Membrane</keyword>
<keyword evidence="1" id="KW-0812">Transmembrane</keyword>
<evidence type="ECO:0000256" key="1">
    <source>
        <dbReference type="SAM" id="Phobius"/>
    </source>
</evidence>
<dbReference type="STRING" id="539.A7P85_08630"/>
<proteinExistence type="predicted"/>
<dbReference type="RefSeq" id="WP_064087996.1">
    <property type="nucleotide sequence ID" value="NZ_LXSF01000012.1"/>
</dbReference>
<dbReference type="AlphaFoldDB" id="A0A1A9RHN8"/>
<dbReference type="EMBL" id="LXSG01000035">
    <property type="protein sequence ID" value="OAM17829.1"/>
    <property type="molecule type" value="Genomic_DNA"/>
</dbReference>
<dbReference type="Proteomes" id="UP000077589">
    <property type="component" value="Unassembled WGS sequence"/>
</dbReference>
<gene>
    <name evidence="2" type="ORF">A7P85_08630</name>
    <name evidence="3" type="ORF">A7P90_08985</name>
</gene>
<keyword evidence="1" id="KW-1133">Transmembrane helix</keyword>
<evidence type="ECO:0000313" key="4">
    <source>
        <dbReference type="Proteomes" id="UP000077589"/>
    </source>
</evidence>
<reference evidence="3" key="2">
    <citation type="submission" date="2016-05" db="EMBL/GenBank/DDBJ databases">
        <authorList>
            <person name="Lavstsen T."/>
            <person name="Jespersen J.S."/>
        </authorList>
    </citation>
    <scope>NUCLEOTIDE SEQUENCE</scope>
    <source>
        <strain evidence="2">NML01-0328</strain>
        <strain evidence="3">NML04-0072</strain>
    </source>
</reference>
<dbReference type="EMBL" id="LXSF01000012">
    <property type="protein sequence ID" value="OAM15237.1"/>
    <property type="molecule type" value="Genomic_DNA"/>
</dbReference>
<protein>
    <submittedName>
        <fullName evidence="3">Uncharacterized protein</fullName>
    </submittedName>
</protein>